<gene>
    <name evidence="3" type="ORF">GK108_10230</name>
</gene>
<organism evidence="3 4">
    <name type="scientific">Spirosoma terrae</name>
    <dbReference type="NCBI Taxonomy" id="1968276"/>
    <lineage>
        <taxon>Bacteria</taxon>
        <taxon>Pseudomonadati</taxon>
        <taxon>Bacteroidota</taxon>
        <taxon>Cytophagia</taxon>
        <taxon>Cytophagales</taxon>
        <taxon>Cytophagaceae</taxon>
        <taxon>Spirosoma</taxon>
    </lineage>
</organism>
<comment type="caution">
    <text evidence="3">The sequence shown here is derived from an EMBL/GenBank/DDBJ whole genome shotgun (WGS) entry which is preliminary data.</text>
</comment>
<proteinExistence type="predicted"/>
<feature type="domain" description="DUF6371" evidence="2">
    <location>
        <begin position="142"/>
        <end position="303"/>
    </location>
</feature>
<sequence length="393" mass="44461">MTTISLNRSSADRLEVDYGTTIFEELTGQSLTRKGQSVRLFDQTTKSSEAYYPADERGKPYVQNFQEAKRWYPISAYAEAHDLDWKTAMQQLVSRYLGNTRSTGSHSARPRQRPAIVVTPKPPTSYHEQSLVDSTLGNYERNNFAIYLRRLFGNPVADELLALFRVGTWYDNFSVSRHWGFCDVFWQIDEQGRVHAGKIMYHSRATGKRFKDKNTDAPDRPEWVHRLLSMNDFNLEQCLFGLHQLPNQPIDKPIAIVESEKTAIIATAFEPGFIWLACGGLGNLSVDKCKPLAGRSITLFPDLGGFQQWSNKAEELKRLGHTVRVSTVLEGQGSALDRQAGLDIADYLTAHRCETTGRALSSIDGYPALWDCESLQSEPTIKIKTLTDYLNHD</sequence>
<evidence type="ECO:0000256" key="1">
    <source>
        <dbReference type="SAM" id="MobiDB-lite"/>
    </source>
</evidence>
<evidence type="ECO:0000259" key="2">
    <source>
        <dbReference type="Pfam" id="PF19898"/>
    </source>
</evidence>
<reference evidence="3 4" key="1">
    <citation type="submission" date="2020-02" db="EMBL/GenBank/DDBJ databases">
        <title>Draft genome sequence of two Spirosoma agri KCTC 52727 and Spirosoma terrae KCTC 52035.</title>
        <authorList>
            <person name="Rojas J."/>
            <person name="Ambika Manirajan B."/>
            <person name="Suarez C."/>
            <person name="Ratering S."/>
            <person name="Schnell S."/>
        </authorList>
    </citation>
    <scope>NUCLEOTIDE SEQUENCE [LARGE SCALE GENOMIC DNA]</scope>
    <source>
        <strain evidence="3 4">KCTC 52035</strain>
    </source>
</reference>
<evidence type="ECO:0000313" key="3">
    <source>
        <dbReference type="EMBL" id="NDU95248.1"/>
    </source>
</evidence>
<keyword evidence="4" id="KW-1185">Reference proteome</keyword>
<name>A0A6L9LA21_9BACT</name>
<dbReference type="Pfam" id="PF19898">
    <property type="entry name" value="DUF6371"/>
    <property type="match status" value="1"/>
</dbReference>
<dbReference type="AlphaFoldDB" id="A0A6L9LA21"/>
<feature type="region of interest" description="Disordered" evidence="1">
    <location>
        <begin position="100"/>
        <end position="124"/>
    </location>
</feature>
<evidence type="ECO:0000313" key="4">
    <source>
        <dbReference type="Proteomes" id="UP000474175"/>
    </source>
</evidence>
<dbReference type="EMBL" id="JAAFZH010000003">
    <property type="protein sequence ID" value="NDU95248.1"/>
    <property type="molecule type" value="Genomic_DNA"/>
</dbReference>
<dbReference type="Proteomes" id="UP000474175">
    <property type="component" value="Unassembled WGS sequence"/>
</dbReference>
<protein>
    <recommendedName>
        <fullName evidence="2">DUF6371 domain-containing protein</fullName>
    </recommendedName>
</protein>
<dbReference type="InterPro" id="IPR045951">
    <property type="entry name" value="DUF6371"/>
</dbReference>
<dbReference type="RefSeq" id="WP_163946803.1">
    <property type="nucleotide sequence ID" value="NZ_JAAFZH010000003.1"/>
</dbReference>
<accession>A0A6L9LA21</accession>